<reference evidence="2" key="2">
    <citation type="submission" date="2023-01" db="EMBL/GenBank/DDBJ databases">
        <authorList>
            <person name="Sun Q."/>
            <person name="Evtushenko L."/>
        </authorList>
    </citation>
    <scope>NUCLEOTIDE SEQUENCE</scope>
    <source>
        <strain evidence="2">VKM Ac-1020</strain>
    </source>
</reference>
<gene>
    <name evidence="2" type="ORF">GCM10017576_31150</name>
</gene>
<sequence>MDSFWVAALWSLAPTVAIAIVFWLILRNILRFDRTERRTYAAIEAEERAKRGLPPRADGEAG</sequence>
<keyword evidence="1" id="KW-0472">Membrane</keyword>
<dbReference type="Proteomes" id="UP001142462">
    <property type="component" value="Unassembled WGS sequence"/>
</dbReference>
<dbReference type="AlphaFoldDB" id="A0A9W6H6F4"/>
<comment type="caution">
    <text evidence="2">The sequence shown here is derived from an EMBL/GenBank/DDBJ whole genome shotgun (WGS) entry which is preliminary data.</text>
</comment>
<dbReference type="RefSeq" id="WP_271174660.1">
    <property type="nucleotide sequence ID" value="NZ_BSEJ01000021.1"/>
</dbReference>
<organism evidence="2 3">
    <name type="scientific">Microbacterium barkeri</name>
    <dbReference type="NCBI Taxonomy" id="33917"/>
    <lineage>
        <taxon>Bacteria</taxon>
        <taxon>Bacillati</taxon>
        <taxon>Actinomycetota</taxon>
        <taxon>Actinomycetes</taxon>
        <taxon>Micrococcales</taxon>
        <taxon>Microbacteriaceae</taxon>
        <taxon>Microbacterium</taxon>
    </lineage>
</organism>
<proteinExistence type="predicted"/>
<dbReference type="EMBL" id="BSEJ01000021">
    <property type="protein sequence ID" value="GLJ62984.1"/>
    <property type="molecule type" value="Genomic_DNA"/>
</dbReference>
<evidence type="ECO:0000313" key="2">
    <source>
        <dbReference type="EMBL" id="GLJ62984.1"/>
    </source>
</evidence>
<evidence type="ECO:0000313" key="3">
    <source>
        <dbReference type="Proteomes" id="UP001142462"/>
    </source>
</evidence>
<keyword evidence="1" id="KW-1133">Transmembrane helix</keyword>
<reference evidence="2" key="1">
    <citation type="journal article" date="2014" name="Int. J. Syst. Evol. Microbiol.">
        <title>Complete genome sequence of Corynebacterium casei LMG S-19264T (=DSM 44701T), isolated from a smear-ripened cheese.</title>
        <authorList>
            <consortium name="US DOE Joint Genome Institute (JGI-PGF)"/>
            <person name="Walter F."/>
            <person name="Albersmeier A."/>
            <person name="Kalinowski J."/>
            <person name="Ruckert C."/>
        </authorList>
    </citation>
    <scope>NUCLEOTIDE SEQUENCE</scope>
    <source>
        <strain evidence="2">VKM Ac-1020</strain>
    </source>
</reference>
<accession>A0A9W6H6F4</accession>
<keyword evidence="3" id="KW-1185">Reference proteome</keyword>
<name>A0A9W6H6F4_9MICO</name>
<protein>
    <submittedName>
        <fullName evidence="2">Uncharacterized protein</fullName>
    </submittedName>
</protein>
<keyword evidence="1" id="KW-0812">Transmembrane</keyword>
<evidence type="ECO:0000256" key="1">
    <source>
        <dbReference type="SAM" id="Phobius"/>
    </source>
</evidence>
<feature type="transmembrane region" description="Helical" evidence="1">
    <location>
        <begin position="6"/>
        <end position="26"/>
    </location>
</feature>